<dbReference type="EMBL" id="PYGF01000006">
    <property type="protein sequence ID" value="PSL03806.1"/>
    <property type="molecule type" value="Genomic_DNA"/>
</dbReference>
<accession>A0A2P8E2X8</accession>
<proteinExistence type="predicted"/>
<gene>
    <name evidence="1" type="ORF">CLV48_10645</name>
</gene>
<dbReference type="OrthoDB" id="924386at2"/>
<reference evidence="1 2" key="1">
    <citation type="submission" date="2018-03" db="EMBL/GenBank/DDBJ databases">
        <title>Genomic Encyclopedia of Archaeal and Bacterial Type Strains, Phase II (KMG-II): from individual species to whole genera.</title>
        <authorList>
            <person name="Goeker M."/>
        </authorList>
    </citation>
    <scope>NUCLEOTIDE SEQUENCE [LARGE SCALE GENOMIC DNA]</scope>
    <source>
        <strain evidence="1 2">DSM 28057</strain>
    </source>
</reference>
<protein>
    <submittedName>
        <fullName evidence="1">WD40 repeat protein</fullName>
    </submittedName>
</protein>
<comment type="caution">
    <text evidence="1">The sequence shown here is derived from an EMBL/GenBank/DDBJ whole genome shotgun (WGS) entry which is preliminary data.</text>
</comment>
<dbReference type="Proteomes" id="UP000240708">
    <property type="component" value="Unassembled WGS sequence"/>
</dbReference>
<dbReference type="Pfam" id="PF07676">
    <property type="entry name" value="PD40"/>
    <property type="match status" value="1"/>
</dbReference>
<name>A0A2P8E2X8_9BACT</name>
<dbReference type="SUPFAM" id="SSF82171">
    <property type="entry name" value="DPP6 N-terminal domain-like"/>
    <property type="match status" value="1"/>
</dbReference>
<dbReference type="RefSeq" id="WP_106567490.1">
    <property type="nucleotide sequence ID" value="NZ_PYGF01000006.1"/>
</dbReference>
<dbReference type="AlphaFoldDB" id="A0A2P8E2X8"/>
<evidence type="ECO:0000313" key="2">
    <source>
        <dbReference type="Proteomes" id="UP000240708"/>
    </source>
</evidence>
<organism evidence="1 2">
    <name type="scientific">Cecembia rubra</name>
    <dbReference type="NCBI Taxonomy" id="1485585"/>
    <lineage>
        <taxon>Bacteria</taxon>
        <taxon>Pseudomonadati</taxon>
        <taxon>Bacteroidota</taxon>
        <taxon>Cytophagia</taxon>
        <taxon>Cytophagales</taxon>
        <taxon>Cyclobacteriaceae</taxon>
        <taxon>Cecembia</taxon>
    </lineage>
</organism>
<sequence>MKNHILLIIVILFASCDRIKYPEGSFSVTPVNLDFINSSSDDINSNAHFFEDRIEFVFSTNRPGPFGNDFNLLTFNIAFSWDQKEGIFAVRELSPNFQTAKYTSIKRLAESTASPSDEKGPYSYQEAKDNMILLFSRNYEGVHSITALPQKPVISLNSNTLPYFRVKEDSSNEMYPCFYGKEFIKGNLNGDGIPEKILFSSDKDGQFDIYEMDIPTGMTPLEFLADAAPKEIRKLSINTSSNDHMPFVLGDKLVFASDRPGGLGGYDLYYAKKTAEGWSSPVNFGHPINSEFDEYRPIISPSEMFQNNLMIFSSDRPGGKGGFDLYYVGVPK</sequence>
<dbReference type="InterPro" id="IPR011659">
    <property type="entry name" value="WD40"/>
</dbReference>
<dbReference type="PROSITE" id="PS51257">
    <property type="entry name" value="PROKAR_LIPOPROTEIN"/>
    <property type="match status" value="1"/>
</dbReference>
<keyword evidence="2" id="KW-1185">Reference proteome</keyword>
<evidence type="ECO:0000313" key="1">
    <source>
        <dbReference type="EMBL" id="PSL03806.1"/>
    </source>
</evidence>